<dbReference type="PROSITE" id="PS00653">
    <property type="entry name" value="GLYCOSYL_HYDROL_F1_2"/>
    <property type="match status" value="1"/>
</dbReference>
<comment type="caution">
    <text evidence="10">The sequence shown here is derived from an EMBL/GenBank/DDBJ whole genome shotgun (WGS) entry which is preliminary data.</text>
</comment>
<protein>
    <recommendedName>
        <fullName evidence="3">beta-glucosidase</fullName>
        <ecNumber evidence="3">3.2.1.21</ecNumber>
    </recommendedName>
</protein>
<dbReference type="EMBL" id="VTPC01084387">
    <property type="protein sequence ID" value="KAF2887266.1"/>
    <property type="molecule type" value="Genomic_DNA"/>
</dbReference>
<dbReference type="InterPro" id="IPR017853">
    <property type="entry name" value="GH"/>
</dbReference>
<evidence type="ECO:0000256" key="6">
    <source>
        <dbReference type="ARBA" id="ARBA00023295"/>
    </source>
</evidence>
<keyword evidence="6 9" id="KW-0326">Glycosidase</keyword>
<gene>
    <name evidence="10" type="ORF">ILUMI_18907</name>
</gene>
<reference evidence="10" key="1">
    <citation type="submission" date="2019-08" db="EMBL/GenBank/DDBJ databases">
        <title>The genome of the North American firefly Photinus pyralis.</title>
        <authorList>
            <consortium name="Photinus pyralis genome working group"/>
            <person name="Fallon T.R."/>
            <person name="Sander Lower S.E."/>
            <person name="Weng J.-K."/>
        </authorList>
    </citation>
    <scope>NUCLEOTIDE SEQUENCE</scope>
    <source>
        <strain evidence="10">TRF0915ILg1</strain>
        <tissue evidence="10">Whole body</tissue>
    </source>
</reference>
<evidence type="ECO:0000256" key="2">
    <source>
        <dbReference type="ARBA" id="ARBA00011738"/>
    </source>
</evidence>
<dbReference type="EC" id="3.2.1.21" evidence="3"/>
<organism evidence="10 11">
    <name type="scientific">Ignelater luminosus</name>
    <name type="common">Cucubano</name>
    <name type="synonym">Pyrophorus luminosus</name>
    <dbReference type="NCBI Taxonomy" id="2038154"/>
    <lineage>
        <taxon>Eukaryota</taxon>
        <taxon>Metazoa</taxon>
        <taxon>Ecdysozoa</taxon>
        <taxon>Arthropoda</taxon>
        <taxon>Hexapoda</taxon>
        <taxon>Insecta</taxon>
        <taxon>Pterygota</taxon>
        <taxon>Neoptera</taxon>
        <taxon>Endopterygota</taxon>
        <taxon>Coleoptera</taxon>
        <taxon>Polyphaga</taxon>
        <taxon>Elateriformia</taxon>
        <taxon>Elateroidea</taxon>
        <taxon>Elateridae</taxon>
        <taxon>Agrypninae</taxon>
        <taxon>Pyrophorini</taxon>
        <taxon>Ignelater</taxon>
    </lineage>
</organism>
<keyword evidence="11" id="KW-1185">Reference proteome</keyword>
<feature type="active site" description="Nucleophile" evidence="7">
    <location>
        <position position="384"/>
    </location>
</feature>
<evidence type="ECO:0000313" key="11">
    <source>
        <dbReference type="Proteomes" id="UP000801492"/>
    </source>
</evidence>
<dbReference type="PANTHER" id="PTHR10353">
    <property type="entry name" value="GLYCOSYL HYDROLASE"/>
    <property type="match status" value="1"/>
</dbReference>
<evidence type="ECO:0000256" key="3">
    <source>
        <dbReference type="ARBA" id="ARBA00012744"/>
    </source>
</evidence>
<keyword evidence="5" id="KW-0325">Glycoprotein</keyword>
<comment type="subunit">
    <text evidence="2">Homodimer.</text>
</comment>
<comment type="similarity">
    <text evidence="1 8">Belongs to the glycosyl hydrolase 1 family.</text>
</comment>
<dbReference type="PANTHER" id="PTHR10353:SF36">
    <property type="entry name" value="LP05116P"/>
    <property type="match status" value="1"/>
</dbReference>
<evidence type="ECO:0000256" key="7">
    <source>
        <dbReference type="PROSITE-ProRule" id="PRU10055"/>
    </source>
</evidence>
<dbReference type="OrthoDB" id="65569at2759"/>
<dbReference type="Gene3D" id="3.20.20.80">
    <property type="entry name" value="Glycosidases"/>
    <property type="match status" value="1"/>
</dbReference>
<evidence type="ECO:0000256" key="8">
    <source>
        <dbReference type="RuleBase" id="RU003690"/>
    </source>
</evidence>
<proteinExistence type="inferred from homology"/>
<dbReference type="GO" id="GO:0005975">
    <property type="term" value="P:carbohydrate metabolic process"/>
    <property type="evidence" value="ECO:0007669"/>
    <property type="project" value="InterPro"/>
</dbReference>
<dbReference type="InterPro" id="IPR018120">
    <property type="entry name" value="Glyco_hydro_1_AS"/>
</dbReference>
<dbReference type="FunFam" id="3.20.20.80:FF:000013">
    <property type="entry name" value="lactase-phlorizin hydrolase"/>
    <property type="match status" value="1"/>
</dbReference>
<evidence type="ECO:0000256" key="1">
    <source>
        <dbReference type="ARBA" id="ARBA00010838"/>
    </source>
</evidence>
<dbReference type="InterPro" id="IPR001360">
    <property type="entry name" value="Glyco_hydro_1"/>
</dbReference>
<dbReference type="InterPro" id="IPR033132">
    <property type="entry name" value="GH_1_N_CS"/>
</dbReference>
<dbReference type="AlphaFoldDB" id="A0A8K0G634"/>
<evidence type="ECO:0000256" key="5">
    <source>
        <dbReference type="ARBA" id="ARBA00023180"/>
    </source>
</evidence>
<evidence type="ECO:0000256" key="4">
    <source>
        <dbReference type="ARBA" id="ARBA00022801"/>
    </source>
</evidence>
<evidence type="ECO:0000256" key="9">
    <source>
        <dbReference type="RuleBase" id="RU004468"/>
    </source>
</evidence>
<keyword evidence="4 9" id="KW-0378">Hydrolase</keyword>
<feature type="non-terminal residue" evidence="10">
    <location>
        <position position="1"/>
    </location>
</feature>
<dbReference type="Pfam" id="PF00232">
    <property type="entry name" value="Glyco_hydro_1"/>
    <property type="match status" value="1"/>
</dbReference>
<name>A0A8K0G634_IGNLU</name>
<dbReference type="GO" id="GO:0008422">
    <property type="term" value="F:beta-glucosidase activity"/>
    <property type="evidence" value="ECO:0007669"/>
    <property type="project" value="TreeGrafter"/>
</dbReference>
<dbReference type="Proteomes" id="UP000801492">
    <property type="component" value="Unassembled WGS sequence"/>
</dbReference>
<dbReference type="PROSITE" id="PS00572">
    <property type="entry name" value="GLYCOSYL_HYDROL_F1_1"/>
    <property type="match status" value="1"/>
</dbReference>
<evidence type="ECO:0000313" key="10">
    <source>
        <dbReference type="EMBL" id="KAF2887266.1"/>
    </source>
</evidence>
<dbReference type="SUPFAM" id="SSF51445">
    <property type="entry name" value="(Trans)glycosidases"/>
    <property type="match status" value="1"/>
</dbReference>
<sequence>SYGLLNSNKFPNDFLFGAATSAYQIEGAWNISGKGENIWDRYTHTHPELILDGSNADVACDSYHKYEEDIALIKNMGVQFYRFSLSWSRILPTGFSDQINPDGIRYYNNLINLLIKNNIIPLVTIFHWDTPQPVEDLGGFTNELMADWFEDYARVVFENFGDRVKLWITFNEPKQTCLHGYGSDGLAPGYKLSGTGDYLCAHNLIKAHARAYHLYDKKFRSKQNGNISIAIDAFWTEPATNSTWDKEAAERSMAFTFGWFGNAIFDSNGDYPEAMKKLVAERSKKEGFKRSRLPEFTKKEVKYIRGTFDFLGLNHYSTVLIKDVPFPPIFGKPSVEKDSRTATLYDPSWPSGSTWWLKVVPWGFTKLLAWLKNTFGNVPIYITENGFGDHGEIDDQGRINYHKLYLSALLDAIYEHNVNVKAYAAWSLMDNFEWKDGYVNRFGLYHVDFNDPEKKRKPKASAEYYRKVIAARKIDGID</sequence>
<dbReference type="PRINTS" id="PR00131">
    <property type="entry name" value="GLHYDRLASE1"/>
</dbReference>
<accession>A0A8K0G634</accession>